<comment type="caution">
    <text evidence="1">The sequence shown here is derived from an EMBL/GenBank/DDBJ whole genome shotgun (WGS) entry which is preliminary data.</text>
</comment>
<evidence type="ECO:0000313" key="2">
    <source>
        <dbReference type="Proteomes" id="UP001148313"/>
    </source>
</evidence>
<accession>A0ABT4VJ64</accession>
<name>A0ABT4VJ64_9HYPH</name>
<dbReference type="Proteomes" id="UP001148313">
    <property type="component" value="Unassembled WGS sequence"/>
</dbReference>
<dbReference type="EMBL" id="JAPJZH010000003">
    <property type="protein sequence ID" value="MDA4844758.1"/>
    <property type="molecule type" value="Genomic_DNA"/>
</dbReference>
<sequence>MAIRSFRPARAIFDIVGDIRSASRIANAIESGRYPDRRDLEDLGIEDIFAQKGWDVQNLRF</sequence>
<gene>
    <name evidence="1" type="ORF">OOZ53_05320</name>
</gene>
<proteinExistence type="predicted"/>
<evidence type="ECO:0000313" key="1">
    <source>
        <dbReference type="EMBL" id="MDA4844758.1"/>
    </source>
</evidence>
<organism evidence="1 2">
    <name type="scientific">Hoeflea poritis</name>
    <dbReference type="NCBI Taxonomy" id="2993659"/>
    <lineage>
        <taxon>Bacteria</taxon>
        <taxon>Pseudomonadati</taxon>
        <taxon>Pseudomonadota</taxon>
        <taxon>Alphaproteobacteria</taxon>
        <taxon>Hyphomicrobiales</taxon>
        <taxon>Rhizobiaceae</taxon>
        <taxon>Hoeflea</taxon>
    </lineage>
</organism>
<keyword evidence="2" id="KW-1185">Reference proteome</keyword>
<reference evidence="1" key="1">
    <citation type="submission" date="2022-11" db="EMBL/GenBank/DDBJ databases">
        <title>Hoeflea poritis sp. nov., isolated from scleractinian coral Porites lutea.</title>
        <authorList>
            <person name="Zhang G."/>
            <person name="Wei Q."/>
            <person name="Cai L."/>
        </authorList>
    </citation>
    <scope>NUCLEOTIDE SEQUENCE</scope>
    <source>
        <strain evidence="1">E7-10</strain>
    </source>
</reference>
<protein>
    <submittedName>
        <fullName evidence="1">Uncharacterized protein</fullName>
    </submittedName>
</protein>
<dbReference type="RefSeq" id="WP_271088296.1">
    <property type="nucleotide sequence ID" value="NZ_JAPJZH010000003.1"/>
</dbReference>